<comment type="caution">
    <text evidence="2">The sequence shown here is derived from an EMBL/GenBank/DDBJ whole genome shotgun (WGS) entry which is preliminary data.</text>
</comment>
<proteinExistence type="predicted"/>
<dbReference type="Pfam" id="PF12675">
    <property type="entry name" value="DUF3795"/>
    <property type="match status" value="1"/>
</dbReference>
<name>A0A9D2S4I4_9FIRM</name>
<sequence>MIQSRCGLCCNACAWREPNHCPGCTRQRRPFWGECPLKTCAERRGLAHCGLCPDFPCPTLHDFAFDAEHGEGDGSRLETCRRWAAATPRLQACLLVVEDIDRAAAFYGELLGLPVVEDAGGNRLLACGIALQARSVWNRLLDGAAVSFGHNAGELYFEVTDLDAFAAAAAAYGAEICQPVHEFPWGQRGLRLRDPDGHLVEVAEAMQTVVRRFLDSGLTPDETACRMGVEKAYLARYLPQPKEET</sequence>
<organism evidence="2 3">
    <name type="scientific">Candidatus Gemmiger avicola</name>
    <dbReference type="NCBI Taxonomy" id="2838605"/>
    <lineage>
        <taxon>Bacteria</taxon>
        <taxon>Bacillati</taxon>
        <taxon>Bacillota</taxon>
        <taxon>Clostridia</taxon>
        <taxon>Eubacteriales</taxon>
        <taxon>Gemmiger</taxon>
    </lineage>
</organism>
<gene>
    <name evidence="2" type="ORF">H9945_10995</name>
</gene>
<dbReference type="PANTHER" id="PTHR36503:SF3">
    <property type="entry name" value="BLR0126 PROTEIN"/>
    <property type="match status" value="1"/>
</dbReference>
<dbReference type="Pfam" id="PF12681">
    <property type="entry name" value="Glyoxalase_2"/>
    <property type="match status" value="1"/>
</dbReference>
<dbReference type="InterPro" id="IPR037523">
    <property type="entry name" value="VOC_core"/>
</dbReference>
<protein>
    <submittedName>
        <fullName evidence="2">VOC family protein</fullName>
    </submittedName>
</protein>
<dbReference type="InterPro" id="IPR029068">
    <property type="entry name" value="Glyas_Bleomycin-R_OHBP_Dase"/>
</dbReference>
<reference evidence="2" key="2">
    <citation type="submission" date="2021-04" db="EMBL/GenBank/DDBJ databases">
        <authorList>
            <person name="Gilroy R."/>
        </authorList>
    </citation>
    <scope>NUCLEOTIDE SEQUENCE</scope>
    <source>
        <strain evidence="2">ChiBcec8-13705</strain>
    </source>
</reference>
<dbReference type="AlphaFoldDB" id="A0A9D2S4I4"/>
<dbReference type="PANTHER" id="PTHR36503">
    <property type="entry name" value="BLR2520 PROTEIN"/>
    <property type="match status" value="1"/>
</dbReference>
<evidence type="ECO:0000313" key="3">
    <source>
        <dbReference type="Proteomes" id="UP000886803"/>
    </source>
</evidence>
<evidence type="ECO:0000313" key="2">
    <source>
        <dbReference type="EMBL" id="HJB43011.1"/>
    </source>
</evidence>
<dbReference type="PROSITE" id="PS51819">
    <property type="entry name" value="VOC"/>
    <property type="match status" value="1"/>
</dbReference>
<dbReference type="SUPFAM" id="SSF54593">
    <property type="entry name" value="Glyoxalase/Bleomycin resistance protein/Dihydroxybiphenyl dioxygenase"/>
    <property type="match status" value="1"/>
</dbReference>
<feature type="domain" description="VOC" evidence="1">
    <location>
        <begin position="89"/>
        <end position="205"/>
    </location>
</feature>
<accession>A0A9D2S4I4</accession>
<dbReference type="Proteomes" id="UP000886803">
    <property type="component" value="Unassembled WGS sequence"/>
</dbReference>
<reference evidence="2" key="1">
    <citation type="journal article" date="2021" name="PeerJ">
        <title>Extensive microbial diversity within the chicken gut microbiome revealed by metagenomics and culture.</title>
        <authorList>
            <person name="Gilroy R."/>
            <person name="Ravi A."/>
            <person name="Getino M."/>
            <person name="Pursley I."/>
            <person name="Horton D.L."/>
            <person name="Alikhan N.F."/>
            <person name="Baker D."/>
            <person name="Gharbi K."/>
            <person name="Hall N."/>
            <person name="Watson M."/>
            <person name="Adriaenssens E.M."/>
            <person name="Foster-Nyarko E."/>
            <person name="Jarju S."/>
            <person name="Secka A."/>
            <person name="Antonio M."/>
            <person name="Oren A."/>
            <person name="Chaudhuri R.R."/>
            <person name="La Ragione R."/>
            <person name="Hildebrand F."/>
            <person name="Pallen M.J."/>
        </authorList>
    </citation>
    <scope>NUCLEOTIDE SEQUENCE</scope>
    <source>
        <strain evidence="2">ChiBcec8-13705</strain>
    </source>
</reference>
<dbReference type="Gene3D" id="3.10.180.10">
    <property type="entry name" value="2,3-Dihydroxybiphenyl 1,2-Dioxygenase, domain 1"/>
    <property type="match status" value="1"/>
</dbReference>
<dbReference type="InterPro" id="IPR024227">
    <property type="entry name" value="DUF3795"/>
</dbReference>
<dbReference type="InterPro" id="IPR025870">
    <property type="entry name" value="Glyoxalase-like_dom"/>
</dbReference>
<evidence type="ECO:0000259" key="1">
    <source>
        <dbReference type="PROSITE" id="PS51819"/>
    </source>
</evidence>
<dbReference type="EMBL" id="DWYG01000185">
    <property type="protein sequence ID" value="HJB43011.1"/>
    <property type="molecule type" value="Genomic_DNA"/>
</dbReference>